<feature type="transmembrane region" description="Helical" evidence="2">
    <location>
        <begin position="919"/>
        <end position="938"/>
    </location>
</feature>
<evidence type="ECO:0000256" key="1">
    <source>
        <dbReference type="SAM" id="MobiDB-lite"/>
    </source>
</evidence>
<keyword evidence="2" id="KW-0812">Transmembrane</keyword>
<keyword evidence="2" id="KW-1133">Transmembrane helix</keyword>
<dbReference type="Proteomes" id="UP000596004">
    <property type="component" value="Chromosome"/>
</dbReference>
<proteinExistence type="predicted"/>
<reference evidence="4" key="1">
    <citation type="submission" date="2020-11" db="EMBL/GenBank/DDBJ databases">
        <title>Connecting structure to function with the recovery of over 1000 high-quality activated sludge metagenome-assembled genomes encoding full-length rRNA genes using long-read sequencing.</title>
        <authorList>
            <person name="Singleton C.M."/>
            <person name="Petriglieri F."/>
            <person name="Kristensen J.M."/>
            <person name="Kirkegaard R.H."/>
            <person name="Michaelsen T.Y."/>
            <person name="Andersen M.H."/>
            <person name="Karst S.M."/>
            <person name="Dueholm M.S."/>
            <person name="Nielsen P.H."/>
            <person name="Albertsen M."/>
        </authorList>
    </citation>
    <scope>NUCLEOTIDE SEQUENCE</scope>
    <source>
        <strain evidence="4">Fred_18-Q3-R57-64_BAT3C.431</strain>
    </source>
</reference>
<keyword evidence="2" id="KW-0472">Membrane</keyword>
<evidence type="ECO:0000259" key="3">
    <source>
        <dbReference type="Pfam" id="PF19773"/>
    </source>
</evidence>
<dbReference type="InterPro" id="IPR046226">
    <property type="entry name" value="DUF6259"/>
</dbReference>
<gene>
    <name evidence="4" type="ORF">IPJ89_00700</name>
</gene>
<dbReference type="EMBL" id="CP064981">
    <property type="protein sequence ID" value="QQR92748.1"/>
    <property type="molecule type" value="Genomic_DNA"/>
</dbReference>
<feature type="compositionally biased region" description="Pro residues" evidence="1">
    <location>
        <begin position="882"/>
        <end position="909"/>
    </location>
</feature>
<dbReference type="Pfam" id="PF19773">
    <property type="entry name" value="DUF6259"/>
    <property type="match status" value="1"/>
</dbReference>
<feature type="domain" description="DUF6259" evidence="3">
    <location>
        <begin position="252"/>
        <end position="538"/>
    </location>
</feature>
<accession>A0A7T9DK00</accession>
<dbReference type="PROSITE" id="PS51257">
    <property type="entry name" value="PROKAR_LIPOPROTEIN"/>
    <property type="match status" value="1"/>
</dbReference>
<protein>
    <recommendedName>
        <fullName evidence="3">DUF6259 domain-containing protein</fullName>
    </recommendedName>
</protein>
<evidence type="ECO:0000313" key="4">
    <source>
        <dbReference type="EMBL" id="QQR92748.1"/>
    </source>
</evidence>
<dbReference type="AlphaFoldDB" id="A0A7T9DK00"/>
<feature type="region of interest" description="Disordered" evidence="1">
    <location>
        <begin position="881"/>
        <end position="909"/>
    </location>
</feature>
<organism evidence="4">
    <name type="scientific">Candidatus Iainarchaeum sp</name>
    <dbReference type="NCBI Taxonomy" id="3101447"/>
    <lineage>
        <taxon>Archaea</taxon>
        <taxon>Candidatus Iainarchaeota</taxon>
        <taxon>Candidatus Iainarchaeia</taxon>
        <taxon>Candidatus Iainarchaeales</taxon>
        <taxon>Candidatus Iainarchaeaceae</taxon>
        <taxon>Candidatus Iainarchaeum</taxon>
    </lineage>
</organism>
<name>A0A7T9DK00_9ARCH</name>
<sequence>MHQRHAQAIILFAALILIASCAHAQTTTFGNSHVEFVFENTSTNFYLKEIRDLDEGHAFTLNDHPLWTITGILPTTLQPLPVDEVGVPTVQEETINDGKRLTLAWNDLGAAPELIDVRLVFELDDDEGIADLYLQVENDITSYYFESIDFHLHIPASASENDYAVTPWRGGHEIKSPAANMIPYQYGTSFRVPFQGSMQLFPYYTESGKGIYVASEDEDGHFKRIEMFGNGNELHYRFRQEVPGIFTPGIDYTSPYPIKLGVFKGKWFEAAQIYRKWAVQQEWVQKGKLETRNDIPTWIKETHLITASNGDVSITSTQWVNAYTQLKQYFDLNYLGVWWQGWFTDATFMNPNPGMNATTTALKNANIFSFPYIHSSARAAATPSTAFDNARVLQLNGNPIELQAPYTNAFVLNPSQSFTRDSFAATALSAAQNGSMGIYWDVPEEYPDYSTNRSHLPGGGDYFTQGNRQLLQGMRNAMKQIDSRAGVLFPEAAQEDYIDVMDFMMTDFISAPITPQNQLADQFIPLFQTVYHDYILTYLSADRLYSMGVNNPNDYDAVHAIGFTAGNILASREDCFIEGIGNSSPVCQAVGAGMLTTQMPLLQEHVQFMKSMIDARKLAKKFLVYGRMMKPPALDAGTQIYTFTDSAFVPREVDKQVKIANVLVSVWKSNDNEIGIVLTNHTPQERNVTFTLNFSSYGISGTKHAYLMQENGDAFLETYTNSMQRSETLPPKSVRIIRLSSTPYVPPLLPLTIQLTNPSSGQTFYGDQLIPFQADATNPSNPGENATITIFLSRNGTPGTNDVIKTLNQSLAQPIQFDYDFPGDAEEGMYYYRVHVQTAQQSAESDVRTFTIIPRPETCGNQFCATNESCNSCPQDCGACPTPEPKPTPEPINPPTPPKPTPIPTPTPVTPADGSGWELILGAIVVVAAVGGAFFYTWPRLRAK</sequence>
<evidence type="ECO:0000256" key="2">
    <source>
        <dbReference type="SAM" id="Phobius"/>
    </source>
</evidence>